<reference evidence="2" key="1">
    <citation type="journal article" date="2023" name="bioRxiv">
        <title>Scaffold-level genome assemblies of two parasitoid biocontrol wasps reveal the parthenogenesis mechanism and an associated novel virus.</title>
        <authorList>
            <person name="Inwood S."/>
            <person name="Skelly J."/>
            <person name="Guhlin J."/>
            <person name="Harrop T."/>
            <person name="Goldson S."/>
            <person name="Dearden P."/>
        </authorList>
    </citation>
    <scope>NUCLEOTIDE SEQUENCE</scope>
    <source>
        <strain evidence="2">Lincoln</strain>
        <tissue evidence="2">Whole body</tissue>
    </source>
</reference>
<accession>A0AA39FGQ5</accession>
<keyword evidence="3" id="KW-1185">Reference proteome</keyword>
<protein>
    <submittedName>
        <fullName evidence="2">Uncharacterized protein</fullName>
    </submittedName>
</protein>
<reference evidence="2" key="2">
    <citation type="submission" date="2023-03" db="EMBL/GenBank/DDBJ databases">
        <authorList>
            <person name="Inwood S.N."/>
            <person name="Skelly J.G."/>
            <person name="Guhlin J."/>
            <person name="Harrop T.W.R."/>
            <person name="Goldson S.G."/>
            <person name="Dearden P.K."/>
        </authorList>
    </citation>
    <scope>NUCLEOTIDE SEQUENCE</scope>
    <source>
        <strain evidence="2">Lincoln</strain>
        <tissue evidence="2">Whole body</tissue>
    </source>
</reference>
<evidence type="ECO:0000313" key="3">
    <source>
        <dbReference type="Proteomes" id="UP001168972"/>
    </source>
</evidence>
<comment type="caution">
    <text evidence="2">The sequence shown here is derived from an EMBL/GenBank/DDBJ whole genome shotgun (WGS) entry which is preliminary data.</text>
</comment>
<sequence>MQLSRVCGLLVCCLMSLVHVMSAPSPQEPTFELPIELVGFPVIIAAVRITNFIKKLAYTLNPQTYFSRSKRFAITHDEEILDVAQVDKKIAAELGENYCIYERTCAKYASITLRRGHRDRKFDWSEIFSHYKTSPDPMKDNYLLSVFLGDIVGSPRLCRQLSKRGRTCDDRTLSD</sequence>
<dbReference type="AlphaFoldDB" id="A0AA39FGQ5"/>
<dbReference type="EMBL" id="JAQQBR010001831">
    <property type="protein sequence ID" value="KAK0169024.1"/>
    <property type="molecule type" value="Genomic_DNA"/>
</dbReference>
<proteinExistence type="predicted"/>
<gene>
    <name evidence="2" type="ORF">PV327_002773</name>
</gene>
<feature type="signal peptide" evidence="1">
    <location>
        <begin position="1"/>
        <end position="22"/>
    </location>
</feature>
<dbReference type="Proteomes" id="UP001168972">
    <property type="component" value="Unassembled WGS sequence"/>
</dbReference>
<name>A0AA39FGQ5_MICHY</name>
<keyword evidence="1" id="KW-0732">Signal</keyword>
<evidence type="ECO:0000256" key="1">
    <source>
        <dbReference type="SAM" id="SignalP"/>
    </source>
</evidence>
<organism evidence="2 3">
    <name type="scientific">Microctonus hyperodae</name>
    <name type="common">Parasitoid wasp</name>
    <dbReference type="NCBI Taxonomy" id="165561"/>
    <lineage>
        <taxon>Eukaryota</taxon>
        <taxon>Metazoa</taxon>
        <taxon>Ecdysozoa</taxon>
        <taxon>Arthropoda</taxon>
        <taxon>Hexapoda</taxon>
        <taxon>Insecta</taxon>
        <taxon>Pterygota</taxon>
        <taxon>Neoptera</taxon>
        <taxon>Endopterygota</taxon>
        <taxon>Hymenoptera</taxon>
        <taxon>Apocrita</taxon>
        <taxon>Ichneumonoidea</taxon>
        <taxon>Braconidae</taxon>
        <taxon>Euphorinae</taxon>
        <taxon>Microctonus</taxon>
    </lineage>
</organism>
<evidence type="ECO:0000313" key="2">
    <source>
        <dbReference type="EMBL" id="KAK0169024.1"/>
    </source>
</evidence>
<feature type="chain" id="PRO_5041346505" evidence="1">
    <location>
        <begin position="23"/>
        <end position="175"/>
    </location>
</feature>